<evidence type="ECO:0000256" key="8">
    <source>
        <dbReference type="ARBA" id="ARBA00023136"/>
    </source>
</evidence>
<sequence>MKISTVNYFIVDAFKSFKRNLTISIASIATVAVTLFVFGVFLLLIQNANLLMGNIQSQVEIKVFLTKNVDSATQQNIEDTLNATEGVKSVTFESKEQALENFKKTLGKDSDILNGYNSNNNPIPASYKVGLKDPKYASKVADSIKKVKGVDTVANDRNLVKTIIKISKAVKWVGVGIFILLLGVSLFLIVNTIRLTVYSRRREVGIMKFVGATDWFIRWPFIIEGMIIGIIGAVVSDIVLFFGYKVLYQNVKSFMFTMPLVQPSYVLNPISFLFLVTGAIIGGIGSIIALRKFLAV</sequence>
<dbReference type="OrthoDB" id="9812531at2"/>
<dbReference type="PANTHER" id="PTHR47755:SF1">
    <property type="entry name" value="CELL DIVISION PROTEIN FTSX"/>
    <property type="match status" value="1"/>
</dbReference>
<evidence type="ECO:0000313" key="14">
    <source>
        <dbReference type="EMBL" id="OPJ65106.1"/>
    </source>
</evidence>
<comment type="similarity">
    <text evidence="2 10">Belongs to the ABC-4 integral membrane protein family. FtsX subfamily.</text>
</comment>
<keyword evidence="15" id="KW-1185">Reference proteome</keyword>
<evidence type="ECO:0000256" key="7">
    <source>
        <dbReference type="ARBA" id="ARBA00022989"/>
    </source>
</evidence>
<gene>
    <name evidence="14" type="primary">ftsX_1</name>
    <name evidence="14" type="ORF">CLORY_01060</name>
</gene>
<dbReference type="Proteomes" id="UP000190080">
    <property type="component" value="Unassembled WGS sequence"/>
</dbReference>
<dbReference type="InterPro" id="IPR004513">
    <property type="entry name" value="FtsX"/>
</dbReference>
<feature type="transmembrane region" description="Helical" evidence="11">
    <location>
        <begin position="264"/>
        <end position="290"/>
    </location>
</feature>
<dbReference type="PIRSF" id="PIRSF003097">
    <property type="entry name" value="FtsX"/>
    <property type="match status" value="1"/>
</dbReference>
<keyword evidence="5 10" id="KW-0132">Cell division</keyword>
<comment type="caution">
    <text evidence="14">The sequence shown here is derived from an EMBL/GenBank/DDBJ whole genome shotgun (WGS) entry which is preliminary data.</text>
</comment>
<evidence type="ECO:0000256" key="10">
    <source>
        <dbReference type="PIRNR" id="PIRNR003097"/>
    </source>
</evidence>
<keyword evidence="8 10" id="KW-0472">Membrane</keyword>
<reference evidence="14 15" key="1">
    <citation type="submission" date="2017-03" db="EMBL/GenBank/DDBJ databases">
        <title>Genome sequence of Clostridium oryzae DSM 28571.</title>
        <authorList>
            <person name="Poehlein A."/>
            <person name="Daniel R."/>
        </authorList>
    </citation>
    <scope>NUCLEOTIDE SEQUENCE [LARGE SCALE GENOMIC DNA]</scope>
    <source>
        <strain evidence="14 15">DSM 28571</strain>
    </source>
</reference>
<dbReference type="InterPro" id="IPR003838">
    <property type="entry name" value="ABC3_permease_C"/>
</dbReference>
<name>A0A1V4IYT4_9CLOT</name>
<keyword evidence="6 11" id="KW-0812">Transmembrane</keyword>
<dbReference type="Pfam" id="PF18075">
    <property type="entry name" value="FtsX_ECD"/>
    <property type="match status" value="1"/>
</dbReference>
<dbReference type="STRING" id="1450648.CLORY_01060"/>
<dbReference type="EMBL" id="MZGV01000001">
    <property type="protein sequence ID" value="OPJ65106.1"/>
    <property type="molecule type" value="Genomic_DNA"/>
</dbReference>
<dbReference type="InterPro" id="IPR058204">
    <property type="entry name" value="FtsX_firmicutes-type"/>
</dbReference>
<feature type="transmembrane region" description="Helical" evidence="11">
    <location>
        <begin position="172"/>
        <end position="198"/>
    </location>
</feature>
<keyword evidence="4 10" id="KW-1003">Cell membrane</keyword>
<dbReference type="GO" id="GO:0051301">
    <property type="term" value="P:cell division"/>
    <property type="evidence" value="ECO:0007669"/>
    <property type="project" value="UniProtKB-KW"/>
</dbReference>
<dbReference type="Gene3D" id="3.30.70.3040">
    <property type="match status" value="1"/>
</dbReference>
<keyword evidence="7 11" id="KW-1133">Transmembrane helix</keyword>
<evidence type="ECO:0000256" key="6">
    <source>
        <dbReference type="ARBA" id="ARBA00022692"/>
    </source>
</evidence>
<evidence type="ECO:0000256" key="2">
    <source>
        <dbReference type="ARBA" id="ARBA00007379"/>
    </source>
</evidence>
<protein>
    <recommendedName>
        <fullName evidence="3 10">Cell division protein FtsX</fullName>
    </recommendedName>
</protein>
<feature type="transmembrane region" description="Helical" evidence="11">
    <location>
        <begin position="21"/>
        <end position="45"/>
    </location>
</feature>
<dbReference type="InterPro" id="IPR040690">
    <property type="entry name" value="FtsX_ECD"/>
</dbReference>
<evidence type="ECO:0000259" key="13">
    <source>
        <dbReference type="Pfam" id="PF18075"/>
    </source>
</evidence>
<dbReference type="GO" id="GO:0005886">
    <property type="term" value="C:plasma membrane"/>
    <property type="evidence" value="ECO:0007669"/>
    <property type="project" value="UniProtKB-SubCell"/>
</dbReference>
<evidence type="ECO:0000256" key="9">
    <source>
        <dbReference type="ARBA" id="ARBA00023306"/>
    </source>
</evidence>
<comment type="subcellular location">
    <subcellularLocation>
        <location evidence="1">Cell membrane</location>
        <topology evidence="1">Multi-pass membrane protein</topology>
    </subcellularLocation>
</comment>
<feature type="transmembrane region" description="Helical" evidence="11">
    <location>
        <begin position="219"/>
        <end position="244"/>
    </location>
</feature>
<dbReference type="RefSeq" id="WP_079421627.1">
    <property type="nucleotide sequence ID" value="NZ_MZGV01000001.1"/>
</dbReference>
<evidence type="ECO:0000256" key="3">
    <source>
        <dbReference type="ARBA" id="ARBA00021907"/>
    </source>
</evidence>
<dbReference type="AlphaFoldDB" id="A0A1V4IYT4"/>
<keyword evidence="9 10" id="KW-0131">Cell cycle</keyword>
<dbReference type="NCBIfam" id="NF038347">
    <property type="entry name" value="FtsX_Gpos"/>
    <property type="match status" value="1"/>
</dbReference>
<evidence type="ECO:0000256" key="5">
    <source>
        <dbReference type="ARBA" id="ARBA00022618"/>
    </source>
</evidence>
<evidence type="ECO:0000313" key="15">
    <source>
        <dbReference type="Proteomes" id="UP000190080"/>
    </source>
</evidence>
<proteinExistence type="inferred from homology"/>
<accession>A0A1V4IYT4</accession>
<dbReference type="PANTHER" id="PTHR47755">
    <property type="entry name" value="CELL DIVISION PROTEIN FTSX"/>
    <property type="match status" value="1"/>
</dbReference>
<feature type="domain" description="FtsX extracellular" evidence="13">
    <location>
        <begin position="59"/>
        <end position="153"/>
    </location>
</feature>
<evidence type="ECO:0000256" key="4">
    <source>
        <dbReference type="ARBA" id="ARBA00022475"/>
    </source>
</evidence>
<evidence type="ECO:0000259" key="12">
    <source>
        <dbReference type="Pfam" id="PF02687"/>
    </source>
</evidence>
<feature type="domain" description="ABC3 transporter permease C-terminal" evidence="12">
    <location>
        <begin position="177"/>
        <end position="292"/>
    </location>
</feature>
<dbReference type="Pfam" id="PF02687">
    <property type="entry name" value="FtsX"/>
    <property type="match status" value="1"/>
</dbReference>
<evidence type="ECO:0000256" key="11">
    <source>
        <dbReference type="SAM" id="Phobius"/>
    </source>
</evidence>
<organism evidence="14 15">
    <name type="scientific">Clostridium oryzae</name>
    <dbReference type="NCBI Taxonomy" id="1450648"/>
    <lineage>
        <taxon>Bacteria</taxon>
        <taxon>Bacillati</taxon>
        <taxon>Bacillota</taxon>
        <taxon>Clostridia</taxon>
        <taxon>Eubacteriales</taxon>
        <taxon>Clostridiaceae</taxon>
        <taxon>Clostridium</taxon>
    </lineage>
</organism>
<evidence type="ECO:0000256" key="1">
    <source>
        <dbReference type="ARBA" id="ARBA00004651"/>
    </source>
</evidence>
<comment type="function">
    <text evidence="10">Part of the ABC transporter FtsEX involved in asymmetric cellular division facilitating the initiation of sporulation.</text>
</comment>